<dbReference type="EMBL" id="JAGSXJ010000047">
    <property type="protein sequence ID" value="KAH6662214.1"/>
    <property type="molecule type" value="Genomic_DNA"/>
</dbReference>
<comment type="caution">
    <text evidence="2">The sequence shown here is derived from an EMBL/GenBank/DDBJ whole genome shotgun (WGS) entry which is preliminary data.</text>
</comment>
<dbReference type="InterPro" id="IPR013097">
    <property type="entry name" value="Dabb"/>
</dbReference>
<keyword evidence="3" id="KW-1185">Reference proteome</keyword>
<dbReference type="Pfam" id="PF07876">
    <property type="entry name" value="Dabb"/>
    <property type="match status" value="1"/>
</dbReference>
<dbReference type="OrthoDB" id="3830014at2759"/>
<proteinExistence type="predicted"/>
<gene>
    <name evidence="2" type="ORF">F5X68DRAFT_237771</name>
</gene>
<evidence type="ECO:0000259" key="1">
    <source>
        <dbReference type="PROSITE" id="PS51502"/>
    </source>
</evidence>
<dbReference type="SUPFAM" id="SSF54909">
    <property type="entry name" value="Dimeric alpha+beta barrel"/>
    <property type="match status" value="1"/>
</dbReference>
<dbReference type="SMART" id="SM00886">
    <property type="entry name" value="Dabb"/>
    <property type="match status" value="1"/>
</dbReference>
<dbReference type="Gene3D" id="3.30.70.100">
    <property type="match status" value="1"/>
</dbReference>
<evidence type="ECO:0000313" key="3">
    <source>
        <dbReference type="Proteomes" id="UP000770015"/>
    </source>
</evidence>
<accession>A0A9P9A5T5</accession>
<organism evidence="2 3">
    <name type="scientific">Plectosphaerella plurivora</name>
    <dbReference type="NCBI Taxonomy" id="936078"/>
    <lineage>
        <taxon>Eukaryota</taxon>
        <taxon>Fungi</taxon>
        <taxon>Dikarya</taxon>
        <taxon>Ascomycota</taxon>
        <taxon>Pezizomycotina</taxon>
        <taxon>Sordariomycetes</taxon>
        <taxon>Hypocreomycetidae</taxon>
        <taxon>Glomerellales</taxon>
        <taxon>Plectosphaerellaceae</taxon>
        <taxon>Plectosphaerella</taxon>
    </lineage>
</organism>
<sequence>MAERVHRVTMFKLPNKQHQETLIEAYKVLSSEQKRDGKPYILSLVVGPALDDPRSKGFTLVAKTEFASLDDMRWYDSDCPAHDKLKGLVREFGIGPDEILSIYFEPGHVAVI</sequence>
<dbReference type="PROSITE" id="PS51502">
    <property type="entry name" value="S_R_A_B_BARREL"/>
    <property type="match status" value="1"/>
</dbReference>
<dbReference type="AlphaFoldDB" id="A0A9P9A5T5"/>
<name>A0A9P9A5T5_9PEZI</name>
<protein>
    <recommendedName>
        <fullName evidence="1">Stress-response A/B barrel domain-containing protein</fullName>
    </recommendedName>
</protein>
<feature type="domain" description="Stress-response A/B barrel" evidence="1">
    <location>
        <begin position="5"/>
        <end position="104"/>
    </location>
</feature>
<evidence type="ECO:0000313" key="2">
    <source>
        <dbReference type="EMBL" id="KAH6662214.1"/>
    </source>
</evidence>
<reference evidence="2" key="1">
    <citation type="journal article" date="2021" name="Nat. Commun.">
        <title>Genetic determinants of endophytism in the Arabidopsis root mycobiome.</title>
        <authorList>
            <person name="Mesny F."/>
            <person name="Miyauchi S."/>
            <person name="Thiergart T."/>
            <person name="Pickel B."/>
            <person name="Atanasova L."/>
            <person name="Karlsson M."/>
            <person name="Huettel B."/>
            <person name="Barry K.W."/>
            <person name="Haridas S."/>
            <person name="Chen C."/>
            <person name="Bauer D."/>
            <person name="Andreopoulos W."/>
            <person name="Pangilinan J."/>
            <person name="LaButti K."/>
            <person name="Riley R."/>
            <person name="Lipzen A."/>
            <person name="Clum A."/>
            <person name="Drula E."/>
            <person name="Henrissat B."/>
            <person name="Kohler A."/>
            <person name="Grigoriev I.V."/>
            <person name="Martin F.M."/>
            <person name="Hacquard S."/>
        </authorList>
    </citation>
    <scope>NUCLEOTIDE SEQUENCE</scope>
    <source>
        <strain evidence="2">MPI-SDFR-AT-0117</strain>
    </source>
</reference>
<dbReference type="Proteomes" id="UP000770015">
    <property type="component" value="Unassembled WGS sequence"/>
</dbReference>
<dbReference type="InterPro" id="IPR011008">
    <property type="entry name" value="Dimeric_a/b-barrel"/>
</dbReference>